<dbReference type="AlphaFoldDB" id="A0A8T0G9E4"/>
<evidence type="ECO:0000313" key="2">
    <source>
        <dbReference type="Proteomes" id="UP000822688"/>
    </source>
</evidence>
<keyword evidence="2" id="KW-1185">Reference proteome</keyword>
<dbReference type="EMBL" id="CM026433">
    <property type="protein sequence ID" value="KAG0553892.1"/>
    <property type="molecule type" value="Genomic_DNA"/>
</dbReference>
<reference evidence="1" key="1">
    <citation type="submission" date="2020-06" db="EMBL/GenBank/DDBJ databases">
        <title>WGS assembly of Ceratodon purpureus strain R40.</title>
        <authorList>
            <person name="Carey S.B."/>
            <person name="Jenkins J."/>
            <person name="Shu S."/>
            <person name="Lovell J.T."/>
            <person name="Sreedasyam A."/>
            <person name="Maumus F."/>
            <person name="Tiley G.P."/>
            <person name="Fernandez-Pozo N."/>
            <person name="Barry K."/>
            <person name="Chen C."/>
            <person name="Wang M."/>
            <person name="Lipzen A."/>
            <person name="Daum C."/>
            <person name="Saski C.A."/>
            <person name="Payton A.C."/>
            <person name="Mcbreen J.C."/>
            <person name="Conrad R.E."/>
            <person name="Kollar L.M."/>
            <person name="Olsson S."/>
            <person name="Huttunen S."/>
            <person name="Landis J.B."/>
            <person name="Wickett N.J."/>
            <person name="Johnson M.G."/>
            <person name="Rensing S.A."/>
            <person name="Grimwood J."/>
            <person name="Schmutz J."/>
            <person name="Mcdaniel S.F."/>
        </authorList>
    </citation>
    <scope>NUCLEOTIDE SEQUENCE</scope>
    <source>
        <strain evidence="1">R40</strain>
    </source>
</reference>
<protein>
    <submittedName>
        <fullName evidence="1">Uncharacterized protein</fullName>
    </submittedName>
</protein>
<proteinExistence type="predicted"/>
<organism evidence="1 2">
    <name type="scientific">Ceratodon purpureus</name>
    <name type="common">Fire moss</name>
    <name type="synonym">Dicranum purpureum</name>
    <dbReference type="NCBI Taxonomy" id="3225"/>
    <lineage>
        <taxon>Eukaryota</taxon>
        <taxon>Viridiplantae</taxon>
        <taxon>Streptophyta</taxon>
        <taxon>Embryophyta</taxon>
        <taxon>Bryophyta</taxon>
        <taxon>Bryophytina</taxon>
        <taxon>Bryopsida</taxon>
        <taxon>Dicranidae</taxon>
        <taxon>Pseudoditrichales</taxon>
        <taxon>Ditrichaceae</taxon>
        <taxon>Ceratodon</taxon>
    </lineage>
</organism>
<name>A0A8T0G9E4_CERPU</name>
<accession>A0A8T0G9E4</accession>
<dbReference type="Proteomes" id="UP000822688">
    <property type="component" value="Chromosome 12"/>
</dbReference>
<evidence type="ECO:0000313" key="1">
    <source>
        <dbReference type="EMBL" id="KAG0553892.1"/>
    </source>
</evidence>
<gene>
    <name evidence="1" type="ORF">KC19_12G047200</name>
</gene>
<sequence>MLVESAQAHSGNLTHVDLGARRICNPTRFLNASGGGSNFLPVFHTRSSFNCVRLPTLSLGDRCYCTHTELIQLHQIAKHLAKSTRKLLHSLPIIIASSPSTTVMPTNLTLPR</sequence>
<comment type="caution">
    <text evidence="1">The sequence shown here is derived from an EMBL/GenBank/DDBJ whole genome shotgun (WGS) entry which is preliminary data.</text>
</comment>